<reference evidence="2" key="1">
    <citation type="submission" date="2013-08" db="EMBL/GenBank/DDBJ databases">
        <authorList>
            <person name="Mendez C."/>
            <person name="Richter M."/>
            <person name="Ferrer M."/>
            <person name="Sanchez J."/>
        </authorList>
    </citation>
    <scope>NUCLEOTIDE SEQUENCE</scope>
</reference>
<dbReference type="PANTHER" id="PTHR43638:SF3">
    <property type="entry name" value="ALDEHYDE REDUCTASE"/>
    <property type="match status" value="1"/>
</dbReference>
<dbReference type="PANTHER" id="PTHR43638">
    <property type="entry name" value="OXIDOREDUCTASE, ALDO/KETO REDUCTASE FAMILY PROTEIN"/>
    <property type="match status" value="1"/>
</dbReference>
<dbReference type="EMBL" id="AUZZ01004979">
    <property type="protein sequence ID" value="EQD51239.1"/>
    <property type="molecule type" value="Genomic_DNA"/>
</dbReference>
<feature type="non-terminal residue" evidence="2">
    <location>
        <position position="1"/>
    </location>
</feature>
<dbReference type="Gene3D" id="3.20.20.100">
    <property type="entry name" value="NADP-dependent oxidoreductase domain"/>
    <property type="match status" value="1"/>
</dbReference>
<dbReference type="InterPro" id="IPR023210">
    <property type="entry name" value="NADP_OxRdtase_dom"/>
</dbReference>
<sequence>TPPSGSGVWGLGRWKTEDEARTKATIARAVERGVRWFDTAEVYGGGRSERVLGDVLARTARADPPFFLATKVSWEHLRPSQLRAALVNSLERLGRPSVDEYLVHAPDDRVPLAQTMPALEALWKEGRIGALGVSNFGVEELEEAERHLGEARLVVNQVRYNLFDRDEAEPVQAYCRKRGILIEAYTPLARGVLAGRYLDGRRVAPEVKRFAHRLFDEDRLPQILERGRALRDLAEEAEVPLAAIALHWLRARGPPPSSARAVGAGRRPPRR</sequence>
<dbReference type="InterPro" id="IPR020471">
    <property type="entry name" value="AKR"/>
</dbReference>
<reference evidence="2" key="2">
    <citation type="journal article" date="2014" name="ISME J.">
        <title>Microbial stratification in low pH oxic and suboxic macroscopic growths along an acid mine drainage.</title>
        <authorList>
            <person name="Mendez-Garcia C."/>
            <person name="Mesa V."/>
            <person name="Sprenger R.R."/>
            <person name="Richter M."/>
            <person name="Diez M.S."/>
            <person name="Solano J."/>
            <person name="Bargiela R."/>
            <person name="Golyshina O.V."/>
            <person name="Manteca A."/>
            <person name="Ramos J.L."/>
            <person name="Gallego J.R."/>
            <person name="Llorente I."/>
            <person name="Martins Dos Santos V.A."/>
            <person name="Jensen O.N."/>
            <person name="Pelaez A.I."/>
            <person name="Sanchez J."/>
            <person name="Ferrer M."/>
        </authorList>
    </citation>
    <scope>NUCLEOTIDE SEQUENCE</scope>
</reference>
<accession>T1BDT0</accession>
<name>T1BDT0_9ZZZZ</name>
<organism evidence="2">
    <name type="scientific">mine drainage metagenome</name>
    <dbReference type="NCBI Taxonomy" id="410659"/>
    <lineage>
        <taxon>unclassified sequences</taxon>
        <taxon>metagenomes</taxon>
        <taxon>ecological metagenomes</taxon>
    </lineage>
</organism>
<evidence type="ECO:0000259" key="1">
    <source>
        <dbReference type="Pfam" id="PF00248"/>
    </source>
</evidence>
<dbReference type="SUPFAM" id="SSF51430">
    <property type="entry name" value="NAD(P)-linked oxidoreductase"/>
    <property type="match status" value="1"/>
</dbReference>
<feature type="non-terminal residue" evidence="2">
    <location>
        <position position="271"/>
    </location>
</feature>
<evidence type="ECO:0000313" key="2">
    <source>
        <dbReference type="EMBL" id="EQD51239.1"/>
    </source>
</evidence>
<dbReference type="AlphaFoldDB" id="T1BDT0"/>
<proteinExistence type="predicted"/>
<comment type="caution">
    <text evidence="2">The sequence shown here is derived from an EMBL/GenBank/DDBJ whole genome shotgun (WGS) entry which is preliminary data.</text>
</comment>
<dbReference type="PRINTS" id="PR00069">
    <property type="entry name" value="ALDKETRDTASE"/>
</dbReference>
<protein>
    <submittedName>
        <fullName evidence="2">Aldo/keto reductase</fullName>
    </submittedName>
</protein>
<dbReference type="GO" id="GO:0016491">
    <property type="term" value="F:oxidoreductase activity"/>
    <property type="evidence" value="ECO:0007669"/>
    <property type="project" value="InterPro"/>
</dbReference>
<gene>
    <name evidence="2" type="ORF">B2A_06967</name>
</gene>
<feature type="domain" description="NADP-dependent oxidoreductase" evidence="1">
    <location>
        <begin position="6"/>
        <end position="252"/>
    </location>
</feature>
<dbReference type="Pfam" id="PF00248">
    <property type="entry name" value="Aldo_ket_red"/>
    <property type="match status" value="1"/>
</dbReference>
<dbReference type="InterPro" id="IPR036812">
    <property type="entry name" value="NAD(P)_OxRdtase_dom_sf"/>
</dbReference>